<feature type="region of interest" description="Disordered" evidence="4">
    <location>
        <begin position="174"/>
        <end position="193"/>
    </location>
</feature>
<dbReference type="InterPro" id="IPR013783">
    <property type="entry name" value="Ig-like_fold"/>
</dbReference>
<accession>A0AAV8YVT0</accession>
<gene>
    <name evidence="6" type="ORF">NQ318_016817</name>
</gene>
<feature type="compositionally biased region" description="Polar residues" evidence="4">
    <location>
        <begin position="681"/>
        <end position="693"/>
    </location>
</feature>
<comment type="subcellular location">
    <subcellularLocation>
        <location evidence="1">Cytoplasm</location>
    </subcellularLocation>
</comment>
<sequence>MTQEQLQQIGFGPNAQPPVFEKVFSNARFAQGGVATFEGRVTGKPKPTVTWTRNGAPLLSSQKHKLTYNESTGDITFQINQIGPGDEGEYVCNAKNQYGTAICSVYISPEGMQIPQRQGFSQLEQSTLYSNGTVITEDFKIDTFEYRLLREVSFRESITKRSTYEKDYQISTTVERSLGPPAPPQISQKPRNSKLLEGSDAVFTSKLSANPRPRLTWFKNGQRITESQKYETTFSNNQASLRVKQTTSDDSGHYTLLAENPQGCVVSTAYLAIEPVTTQEGLVHESTFRQQQTEVDTESSKTLAPNFVRVCGDRDITEGKMTRFDCRVTGRPYPEVTWYINGRQVTDDHNHKILVNESGNHALMITTVSRNDSGVVTCVARNKTGETSFQCNLNVIEKEQVVAPKFVERFTTVNVAEGEPVNLHARAVGTPIPRITWQKDGVQLVSSPDVRIAIDGGASTLDIPRAKASDAGWYQCTAQNVAGSTATRARLFVQTPQGPTPEPRRLHLPRPTKVIEPEPEPGPEVIYLRHVERARPYVPPGEEDRVYPPPQFIIPLRDAVQFEGGKVHFEARIEPVGDPSMVVEWFLNGKPMAASSRATSVFRFGFIALDLISLVVNDTGEYVCRVTSATGCVESRAILTVKVRESIEQSSQHPESLQYIQNLEDYSKYQRTDSIEEKTTQKTSLHPSTPGSW</sequence>
<comment type="caution">
    <text evidence="6">The sequence shown here is derived from an EMBL/GenBank/DDBJ whole genome shotgun (WGS) entry which is preliminary data.</text>
</comment>
<dbReference type="GO" id="GO:0045989">
    <property type="term" value="P:positive regulation of striated muscle contraction"/>
    <property type="evidence" value="ECO:0007669"/>
    <property type="project" value="UniProtKB-ARBA"/>
</dbReference>
<feature type="domain" description="Ig-like" evidence="5">
    <location>
        <begin position="184"/>
        <end position="272"/>
    </location>
</feature>
<dbReference type="InterPro" id="IPR013098">
    <property type="entry name" value="Ig_I-set"/>
</dbReference>
<protein>
    <recommendedName>
        <fullName evidence="5">Ig-like domain-containing protein</fullName>
    </recommendedName>
</protein>
<dbReference type="InterPro" id="IPR036179">
    <property type="entry name" value="Ig-like_dom_sf"/>
</dbReference>
<dbReference type="SMART" id="SM00408">
    <property type="entry name" value="IGc2"/>
    <property type="match status" value="5"/>
</dbReference>
<dbReference type="GO" id="GO:0005737">
    <property type="term" value="C:cytoplasm"/>
    <property type="evidence" value="ECO:0007669"/>
    <property type="project" value="UniProtKB-SubCell"/>
</dbReference>
<dbReference type="GO" id="GO:0040017">
    <property type="term" value="P:positive regulation of locomotion"/>
    <property type="evidence" value="ECO:0007669"/>
    <property type="project" value="UniProtKB-ARBA"/>
</dbReference>
<organism evidence="6 7">
    <name type="scientific">Aromia moschata</name>
    <dbReference type="NCBI Taxonomy" id="1265417"/>
    <lineage>
        <taxon>Eukaryota</taxon>
        <taxon>Metazoa</taxon>
        <taxon>Ecdysozoa</taxon>
        <taxon>Arthropoda</taxon>
        <taxon>Hexapoda</taxon>
        <taxon>Insecta</taxon>
        <taxon>Pterygota</taxon>
        <taxon>Neoptera</taxon>
        <taxon>Endopterygota</taxon>
        <taxon>Coleoptera</taxon>
        <taxon>Polyphaga</taxon>
        <taxon>Cucujiformia</taxon>
        <taxon>Chrysomeloidea</taxon>
        <taxon>Cerambycidae</taxon>
        <taxon>Cerambycinae</taxon>
        <taxon>Callichromatini</taxon>
        <taxon>Aromia</taxon>
    </lineage>
</organism>
<dbReference type="Gene3D" id="2.60.40.10">
    <property type="entry name" value="Immunoglobulins"/>
    <property type="match status" value="5"/>
</dbReference>
<dbReference type="InterPro" id="IPR003598">
    <property type="entry name" value="Ig_sub2"/>
</dbReference>
<dbReference type="EMBL" id="JAPWTK010000042">
    <property type="protein sequence ID" value="KAJ8954881.1"/>
    <property type="molecule type" value="Genomic_DNA"/>
</dbReference>
<feature type="region of interest" description="Disordered" evidence="4">
    <location>
        <begin position="672"/>
        <end position="693"/>
    </location>
</feature>
<evidence type="ECO:0000256" key="3">
    <source>
        <dbReference type="ARBA" id="ARBA00023319"/>
    </source>
</evidence>
<feature type="domain" description="Ig-like" evidence="5">
    <location>
        <begin position="17"/>
        <end position="108"/>
    </location>
</feature>
<dbReference type="FunFam" id="2.60.40.10:FF:001128">
    <property type="entry name" value="Sallimus, isoform P"/>
    <property type="match status" value="1"/>
</dbReference>
<reference evidence="6" key="1">
    <citation type="journal article" date="2023" name="Insect Mol. Biol.">
        <title>Genome sequencing provides insights into the evolution of gene families encoding plant cell wall-degrading enzymes in longhorned beetles.</title>
        <authorList>
            <person name="Shin N.R."/>
            <person name="Okamura Y."/>
            <person name="Kirsch R."/>
            <person name="Pauchet Y."/>
        </authorList>
    </citation>
    <scope>NUCLEOTIDE SEQUENCE</scope>
    <source>
        <strain evidence="6">AMC_N1</strain>
    </source>
</reference>
<dbReference type="Pfam" id="PF07679">
    <property type="entry name" value="I-set"/>
    <property type="match status" value="5"/>
</dbReference>
<evidence type="ECO:0000259" key="5">
    <source>
        <dbReference type="PROSITE" id="PS50835"/>
    </source>
</evidence>
<evidence type="ECO:0000313" key="6">
    <source>
        <dbReference type="EMBL" id="KAJ8954881.1"/>
    </source>
</evidence>
<dbReference type="SMART" id="SM00409">
    <property type="entry name" value="IG"/>
    <property type="match status" value="5"/>
</dbReference>
<dbReference type="Proteomes" id="UP001162162">
    <property type="component" value="Unassembled WGS sequence"/>
</dbReference>
<evidence type="ECO:0000313" key="7">
    <source>
        <dbReference type="Proteomes" id="UP001162162"/>
    </source>
</evidence>
<dbReference type="FunFam" id="2.60.40.10:FF:000962">
    <property type="entry name" value="titin isoform X1"/>
    <property type="match status" value="1"/>
</dbReference>
<keyword evidence="3" id="KW-0393">Immunoglobulin domain</keyword>
<name>A0AAV8YVT0_9CUCU</name>
<dbReference type="InterPro" id="IPR003599">
    <property type="entry name" value="Ig_sub"/>
</dbReference>
<dbReference type="FunFam" id="2.60.40.10:FF:000612">
    <property type="entry name" value="palladin isoform X1"/>
    <property type="match status" value="1"/>
</dbReference>
<feature type="domain" description="Ig-like" evidence="5">
    <location>
        <begin position="305"/>
        <end position="394"/>
    </location>
</feature>
<dbReference type="PANTHER" id="PTHR47633:SF4">
    <property type="entry name" value="MYOPALLADIN ISOFORM X1"/>
    <property type="match status" value="1"/>
</dbReference>
<dbReference type="CDD" id="cd00096">
    <property type="entry name" value="Ig"/>
    <property type="match status" value="1"/>
</dbReference>
<dbReference type="PROSITE" id="PS50835">
    <property type="entry name" value="IG_LIKE"/>
    <property type="match status" value="5"/>
</dbReference>
<dbReference type="PANTHER" id="PTHR47633">
    <property type="entry name" value="IMMUNOGLOBULIN"/>
    <property type="match status" value="1"/>
</dbReference>
<evidence type="ECO:0000256" key="4">
    <source>
        <dbReference type="SAM" id="MobiDB-lite"/>
    </source>
</evidence>
<dbReference type="FunFam" id="2.60.40.10:FF:000107">
    <property type="entry name" value="Myosin, light chain kinase a"/>
    <property type="match status" value="1"/>
</dbReference>
<dbReference type="SUPFAM" id="SSF48726">
    <property type="entry name" value="Immunoglobulin"/>
    <property type="match status" value="5"/>
</dbReference>
<dbReference type="GO" id="GO:0060298">
    <property type="term" value="P:positive regulation of sarcomere organization"/>
    <property type="evidence" value="ECO:0007669"/>
    <property type="project" value="UniProtKB-ARBA"/>
</dbReference>
<evidence type="ECO:0000256" key="2">
    <source>
        <dbReference type="ARBA" id="ARBA00022490"/>
    </source>
</evidence>
<keyword evidence="2" id="KW-0963">Cytoplasm</keyword>
<evidence type="ECO:0000256" key="1">
    <source>
        <dbReference type="ARBA" id="ARBA00004496"/>
    </source>
</evidence>
<keyword evidence="7" id="KW-1185">Reference proteome</keyword>
<feature type="region of interest" description="Disordered" evidence="4">
    <location>
        <begin position="495"/>
        <end position="521"/>
    </location>
</feature>
<feature type="domain" description="Ig-like" evidence="5">
    <location>
        <begin position="404"/>
        <end position="492"/>
    </location>
</feature>
<feature type="domain" description="Ig-like" evidence="5">
    <location>
        <begin position="550"/>
        <end position="640"/>
    </location>
</feature>
<dbReference type="InterPro" id="IPR007110">
    <property type="entry name" value="Ig-like_dom"/>
</dbReference>
<dbReference type="AlphaFoldDB" id="A0AAV8YVT0"/>
<proteinExistence type="predicted"/>
<dbReference type="FunFam" id="2.60.40.10:FF:000425">
    <property type="entry name" value="Myosin light chain kinase"/>
    <property type="match status" value="1"/>
</dbReference>